<dbReference type="PRINTS" id="PR01038">
    <property type="entry name" value="TRNASYNTHARG"/>
</dbReference>
<dbReference type="InterPro" id="IPR014729">
    <property type="entry name" value="Rossmann-like_a/b/a_fold"/>
</dbReference>
<keyword evidence="3 10" id="KW-0963">Cytoplasm</keyword>
<dbReference type="AlphaFoldDB" id="A0A7V0NF00"/>
<dbReference type="InterPro" id="IPR008909">
    <property type="entry name" value="DALR_anticod-bd"/>
</dbReference>
<dbReference type="InterPro" id="IPR005148">
    <property type="entry name" value="Arg-tRNA-synth_N"/>
</dbReference>
<keyword evidence="7 10" id="KW-0648">Protein biosynthesis</keyword>
<evidence type="ECO:0000256" key="10">
    <source>
        <dbReference type="HAMAP-Rule" id="MF_00123"/>
    </source>
</evidence>
<comment type="similarity">
    <text evidence="2 10 11">Belongs to the class-I aminoacyl-tRNA synthetase family.</text>
</comment>
<dbReference type="HAMAP" id="MF_00123">
    <property type="entry name" value="Arg_tRNA_synth"/>
    <property type="match status" value="1"/>
</dbReference>
<evidence type="ECO:0000256" key="8">
    <source>
        <dbReference type="ARBA" id="ARBA00023146"/>
    </source>
</evidence>
<evidence type="ECO:0000256" key="11">
    <source>
        <dbReference type="RuleBase" id="RU363038"/>
    </source>
</evidence>
<evidence type="ECO:0000256" key="6">
    <source>
        <dbReference type="ARBA" id="ARBA00022840"/>
    </source>
</evidence>
<evidence type="ECO:0000256" key="1">
    <source>
        <dbReference type="ARBA" id="ARBA00004496"/>
    </source>
</evidence>
<reference evidence="14" key="1">
    <citation type="journal article" date="2020" name="mSystems">
        <title>Genome- and Community-Level Interaction Insights into Carbon Utilization and Element Cycling Functions of Hydrothermarchaeota in Hydrothermal Sediment.</title>
        <authorList>
            <person name="Zhou Z."/>
            <person name="Liu Y."/>
            <person name="Xu W."/>
            <person name="Pan J."/>
            <person name="Luo Z.H."/>
            <person name="Li M."/>
        </authorList>
    </citation>
    <scope>NUCLEOTIDE SEQUENCE [LARGE SCALE GENOMIC DNA]</scope>
    <source>
        <strain evidence="14">HyVt-113</strain>
    </source>
</reference>
<dbReference type="InterPro" id="IPR036695">
    <property type="entry name" value="Arg-tRNA-synth_N_sf"/>
</dbReference>
<evidence type="ECO:0000256" key="2">
    <source>
        <dbReference type="ARBA" id="ARBA00005594"/>
    </source>
</evidence>
<evidence type="ECO:0000259" key="13">
    <source>
        <dbReference type="SMART" id="SM01016"/>
    </source>
</evidence>
<dbReference type="EMBL" id="DQWQ01000138">
    <property type="protein sequence ID" value="HDD35768.1"/>
    <property type="molecule type" value="Genomic_DNA"/>
</dbReference>
<gene>
    <name evidence="10" type="primary">argS</name>
    <name evidence="14" type="ORF">ENF30_03090</name>
</gene>
<dbReference type="SUPFAM" id="SSF52374">
    <property type="entry name" value="Nucleotidylyl transferase"/>
    <property type="match status" value="1"/>
</dbReference>
<dbReference type="CDD" id="cd00671">
    <property type="entry name" value="ArgRS_core"/>
    <property type="match status" value="1"/>
</dbReference>
<dbReference type="CDD" id="cd07956">
    <property type="entry name" value="Anticodon_Ia_Arg"/>
    <property type="match status" value="1"/>
</dbReference>
<proteinExistence type="inferred from homology"/>
<dbReference type="Pfam" id="PF00750">
    <property type="entry name" value="tRNA-synt_1d"/>
    <property type="match status" value="1"/>
</dbReference>
<dbReference type="EC" id="6.1.1.19" evidence="10"/>
<organism evidence="14">
    <name type="scientific">Desulfofervidus auxilii</name>
    <dbReference type="NCBI Taxonomy" id="1621989"/>
    <lineage>
        <taxon>Bacteria</taxon>
        <taxon>Pseudomonadati</taxon>
        <taxon>Thermodesulfobacteriota</taxon>
        <taxon>Candidatus Desulfofervidia</taxon>
        <taxon>Candidatus Desulfofervidales</taxon>
        <taxon>Candidatus Desulfofervidaceae</taxon>
        <taxon>Candidatus Desulfofervidus</taxon>
    </lineage>
</organism>
<keyword evidence="4 10" id="KW-0436">Ligase</keyword>
<dbReference type="InterPro" id="IPR009080">
    <property type="entry name" value="tRNAsynth_Ia_anticodon-bd"/>
</dbReference>
<evidence type="ECO:0000256" key="7">
    <source>
        <dbReference type="ARBA" id="ARBA00022917"/>
    </source>
</evidence>
<evidence type="ECO:0000313" key="14">
    <source>
        <dbReference type="EMBL" id="HDD35768.1"/>
    </source>
</evidence>
<protein>
    <recommendedName>
        <fullName evidence="10">Arginine--tRNA ligase</fullName>
        <ecNumber evidence="10">6.1.1.19</ecNumber>
    </recommendedName>
    <alternativeName>
        <fullName evidence="10">Arginyl-tRNA synthetase</fullName>
        <shortName evidence="10">ArgRS</shortName>
    </alternativeName>
</protein>
<dbReference type="Gene3D" id="3.40.50.620">
    <property type="entry name" value="HUPs"/>
    <property type="match status" value="1"/>
</dbReference>
<dbReference type="SMART" id="SM01016">
    <property type="entry name" value="Arg_tRNA_synt_N"/>
    <property type="match status" value="1"/>
</dbReference>
<comment type="caution">
    <text evidence="14">The sequence shown here is derived from an EMBL/GenBank/DDBJ whole genome shotgun (WGS) entry which is preliminary data.</text>
</comment>
<keyword evidence="6 10" id="KW-0067">ATP-binding</keyword>
<evidence type="ECO:0000256" key="4">
    <source>
        <dbReference type="ARBA" id="ARBA00022598"/>
    </source>
</evidence>
<comment type="catalytic activity">
    <reaction evidence="9 10">
        <text>tRNA(Arg) + L-arginine + ATP = L-arginyl-tRNA(Arg) + AMP + diphosphate</text>
        <dbReference type="Rhea" id="RHEA:20301"/>
        <dbReference type="Rhea" id="RHEA-COMP:9658"/>
        <dbReference type="Rhea" id="RHEA-COMP:9673"/>
        <dbReference type="ChEBI" id="CHEBI:30616"/>
        <dbReference type="ChEBI" id="CHEBI:32682"/>
        <dbReference type="ChEBI" id="CHEBI:33019"/>
        <dbReference type="ChEBI" id="CHEBI:78442"/>
        <dbReference type="ChEBI" id="CHEBI:78513"/>
        <dbReference type="ChEBI" id="CHEBI:456215"/>
        <dbReference type="EC" id="6.1.1.19"/>
    </reaction>
</comment>
<evidence type="ECO:0000256" key="9">
    <source>
        <dbReference type="ARBA" id="ARBA00049339"/>
    </source>
</evidence>
<comment type="subcellular location">
    <subcellularLocation>
        <location evidence="1 10">Cytoplasm</location>
    </subcellularLocation>
</comment>
<dbReference type="Gene3D" id="1.10.730.10">
    <property type="entry name" value="Isoleucyl-tRNA Synthetase, Domain 1"/>
    <property type="match status" value="1"/>
</dbReference>
<keyword evidence="5 10" id="KW-0547">Nucleotide-binding</keyword>
<dbReference type="NCBIfam" id="TIGR00456">
    <property type="entry name" value="argS"/>
    <property type="match status" value="1"/>
</dbReference>
<dbReference type="SMART" id="SM00836">
    <property type="entry name" value="DALR_1"/>
    <property type="match status" value="1"/>
</dbReference>
<evidence type="ECO:0000256" key="5">
    <source>
        <dbReference type="ARBA" id="ARBA00022741"/>
    </source>
</evidence>
<dbReference type="FunFam" id="1.10.730.10:FF:000008">
    <property type="entry name" value="Arginine--tRNA ligase"/>
    <property type="match status" value="1"/>
</dbReference>
<dbReference type="SUPFAM" id="SSF55190">
    <property type="entry name" value="Arginyl-tRNA synthetase (ArgRS), N-terminal 'additional' domain"/>
    <property type="match status" value="1"/>
</dbReference>
<dbReference type="GO" id="GO:0005737">
    <property type="term" value="C:cytoplasm"/>
    <property type="evidence" value="ECO:0007669"/>
    <property type="project" value="UniProtKB-SubCell"/>
</dbReference>
<name>A0A7V0NF00_DESA2</name>
<dbReference type="GO" id="GO:0005524">
    <property type="term" value="F:ATP binding"/>
    <property type="evidence" value="ECO:0007669"/>
    <property type="project" value="UniProtKB-UniRule"/>
</dbReference>
<dbReference type="SUPFAM" id="SSF47323">
    <property type="entry name" value="Anticodon-binding domain of a subclass of class I aminoacyl-tRNA synthetases"/>
    <property type="match status" value="1"/>
</dbReference>
<feature type="short sequence motif" description="'HIGH' region" evidence="10">
    <location>
        <begin position="124"/>
        <end position="134"/>
    </location>
</feature>
<dbReference type="GO" id="GO:0006420">
    <property type="term" value="P:arginyl-tRNA aminoacylation"/>
    <property type="evidence" value="ECO:0007669"/>
    <property type="project" value="UniProtKB-UniRule"/>
</dbReference>
<keyword evidence="8 10" id="KW-0030">Aminoacyl-tRNA synthetase</keyword>
<feature type="domain" description="DALR anticodon binding" evidence="12">
    <location>
        <begin position="454"/>
        <end position="571"/>
    </location>
</feature>
<evidence type="ECO:0000259" key="12">
    <source>
        <dbReference type="SMART" id="SM00836"/>
    </source>
</evidence>
<dbReference type="Pfam" id="PF03485">
    <property type="entry name" value="Arg_tRNA_synt_N"/>
    <property type="match status" value="1"/>
</dbReference>
<dbReference type="Pfam" id="PF05746">
    <property type="entry name" value="DALR_1"/>
    <property type="match status" value="1"/>
</dbReference>
<comment type="subunit">
    <text evidence="10">Monomer.</text>
</comment>
<evidence type="ECO:0000256" key="3">
    <source>
        <dbReference type="ARBA" id="ARBA00022490"/>
    </source>
</evidence>
<dbReference type="Gene3D" id="3.30.1360.70">
    <property type="entry name" value="Arginyl tRNA synthetase N-terminal domain"/>
    <property type="match status" value="1"/>
</dbReference>
<dbReference type="PANTHER" id="PTHR11956:SF5">
    <property type="entry name" value="ARGININE--TRNA LIGASE, CYTOPLASMIC"/>
    <property type="match status" value="1"/>
</dbReference>
<sequence length="571" mass="65056">MSPYDQFKQDVIDVLWKFAKVDPVDSEKTLEKPPSGVDADISFPCFLIARKQNKHPAQLAKEISKKLKPEGLIKDIKVSDAYINFYADWNKLSALILEEVLLSGDKYGCGAKKSQKVLVEHTSANPDGPLHIGHFRNSVIGDSLAKILSFYGYNVKTEFLVNDTGRQIGIAAMEYLKHDGKPDKKPDWWVLDLYVKGNREIEKNPKLEEEVKELMRRFESGDKEVQEVYSFIVDNCLEGHKETLKRLGIKIDAFVKESKFLLSESVKRILEEIKKRVDIGRVDGERVWVDLSQFGIKREFTLTRSDGTSIYPLRDLAYHADKFSRADININVIGTDQKFYFKQLTSVLSLLYPEKTKNYTVVFYEFLLLPEGSMSTRKGKFISVDELLDRAESVAKKVVEEKMPQYSKALKDKIAKVVSVGALKYAMIKVSPEKTYAFSVEDTLKFDGDTAPYIQYTHARASSILRKSGVSFEKTPKIDGSLLTHEKERAIIRHIADFSNVVKTSAENYRPHYIANYIYKLASLFNDFYQELPVLKAEEKVKTARLVLVKAVQTVLKIGLNLLGIEAPEKM</sequence>
<dbReference type="InterPro" id="IPR035684">
    <property type="entry name" value="ArgRS_core"/>
</dbReference>
<dbReference type="InterPro" id="IPR001278">
    <property type="entry name" value="Arg-tRNA-ligase"/>
</dbReference>
<dbReference type="GO" id="GO:0004814">
    <property type="term" value="F:arginine-tRNA ligase activity"/>
    <property type="evidence" value="ECO:0007669"/>
    <property type="project" value="UniProtKB-UniRule"/>
</dbReference>
<feature type="domain" description="Arginyl tRNA synthetase N-terminal" evidence="13">
    <location>
        <begin position="5"/>
        <end position="87"/>
    </location>
</feature>
<dbReference type="Proteomes" id="UP000885706">
    <property type="component" value="Unassembled WGS sequence"/>
</dbReference>
<accession>A0A7V0NF00</accession>
<dbReference type="PANTHER" id="PTHR11956">
    <property type="entry name" value="ARGINYL-TRNA SYNTHETASE"/>
    <property type="match status" value="1"/>
</dbReference>